<keyword evidence="3" id="KW-1185">Reference proteome</keyword>
<proteinExistence type="predicted"/>
<feature type="transmembrane region" description="Helical" evidence="1">
    <location>
        <begin position="431"/>
        <end position="458"/>
    </location>
</feature>
<accession>A0A3N6PKF8</accession>
<feature type="transmembrane region" description="Helical" evidence="1">
    <location>
        <begin position="149"/>
        <end position="178"/>
    </location>
</feature>
<dbReference type="PANTHER" id="PTHR35337:SF1">
    <property type="entry name" value="SLR1478 PROTEIN"/>
    <property type="match status" value="1"/>
</dbReference>
<name>A0A3N6PKF8_NATCH</name>
<comment type="caution">
    <text evidence="2">The sequence shown here is derived from an EMBL/GenBank/DDBJ whole genome shotgun (WGS) entry which is preliminary data.</text>
</comment>
<evidence type="ECO:0000313" key="3">
    <source>
        <dbReference type="Proteomes" id="UP000281431"/>
    </source>
</evidence>
<dbReference type="EMBL" id="REFZ01000003">
    <property type="protein sequence ID" value="RQH01760.1"/>
    <property type="molecule type" value="Genomic_DNA"/>
</dbReference>
<dbReference type="PANTHER" id="PTHR35337">
    <property type="entry name" value="SLR1478 PROTEIN"/>
    <property type="match status" value="1"/>
</dbReference>
<dbReference type="OrthoDB" id="86288at2157"/>
<feature type="transmembrane region" description="Helical" evidence="1">
    <location>
        <begin position="24"/>
        <end position="50"/>
    </location>
</feature>
<feature type="transmembrane region" description="Helical" evidence="1">
    <location>
        <begin position="184"/>
        <end position="208"/>
    </location>
</feature>
<keyword evidence="1" id="KW-0812">Transmembrane</keyword>
<feature type="transmembrane region" description="Helical" evidence="1">
    <location>
        <begin position="387"/>
        <end position="410"/>
    </location>
</feature>
<dbReference type="InterPro" id="IPR002798">
    <property type="entry name" value="SpoIIM-like"/>
</dbReference>
<feature type="transmembrane region" description="Helical" evidence="1">
    <location>
        <begin position="245"/>
        <end position="264"/>
    </location>
</feature>
<evidence type="ECO:0000313" key="2">
    <source>
        <dbReference type="EMBL" id="RQH01760.1"/>
    </source>
</evidence>
<gene>
    <name evidence="2" type="ORF">EA472_05410</name>
</gene>
<feature type="transmembrane region" description="Helical" evidence="1">
    <location>
        <begin position="478"/>
        <end position="503"/>
    </location>
</feature>
<dbReference type="Pfam" id="PF01944">
    <property type="entry name" value="SpoIIM"/>
    <property type="match status" value="1"/>
</dbReference>
<feature type="transmembrane region" description="Helical" evidence="1">
    <location>
        <begin position="99"/>
        <end position="128"/>
    </location>
</feature>
<protein>
    <submittedName>
        <fullName evidence="2">Stage II sporulation protein M</fullName>
    </submittedName>
</protein>
<reference evidence="2 3" key="1">
    <citation type="submission" date="2018-10" db="EMBL/GenBank/DDBJ databases">
        <title>Natrarchaeobius chitinivorans gen. nov., sp. nov., and Natrarchaeobius haloalkaliphilus sp. nov., alkaliphilic, chitin-utilizing haloarchaea from hypersaline alkaline lakes.</title>
        <authorList>
            <person name="Sorokin D.Y."/>
            <person name="Elcheninov A.G."/>
            <person name="Kostrikina N.A."/>
            <person name="Bale N.J."/>
            <person name="Sinninghe Damste J.S."/>
            <person name="Khijniak T.V."/>
            <person name="Kublanov I.V."/>
            <person name="Toshchakov S.V."/>
        </authorList>
    </citation>
    <scope>NUCLEOTIDE SEQUENCE [LARGE SCALE GENOMIC DNA]</scope>
    <source>
        <strain evidence="2 3">AArcht7</strain>
    </source>
</reference>
<keyword evidence="1" id="KW-1133">Transmembrane helix</keyword>
<evidence type="ECO:0000256" key="1">
    <source>
        <dbReference type="SAM" id="Phobius"/>
    </source>
</evidence>
<organism evidence="2 3">
    <name type="scientific">Natrarchaeobius chitinivorans</name>
    <dbReference type="NCBI Taxonomy" id="1679083"/>
    <lineage>
        <taxon>Archaea</taxon>
        <taxon>Methanobacteriati</taxon>
        <taxon>Methanobacteriota</taxon>
        <taxon>Stenosarchaea group</taxon>
        <taxon>Halobacteria</taxon>
        <taxon>Halobacteriales</taxon>
        <taxon>Natrialbaceae</taxon>
        <taxon>Natrarchaeobius</taxon>
    </lineage>
</organism>
<sequence length="507" mass="54329">MVLSDAVSAVVATLRRRPSDLLPLYLLGAAVPAIARVFLFFGLLIGYAYLEATGRLEGLTDQLAGIDTTPPDPDAGDEAFEEWALQFEPIVEQVVTLPIVALAAATIVATILTILVLYVVVSAGQLAACEARLRNERGTAAGIAGVRRYSLRFLGLAIFEFVLWWVAILAIGAFALFASVALAIASPILSVLVALLLMLALIAVLAVVRALFAFAPVAVVVDDAGILRSLVNTAGFVRRRPIDAGFYYVISVGSLLAISVVSSLLVMVEIVAFTSLVSVAILLPALDLLKTALYGGYRDRLSPPPSPERSVRTQFRDGIRRGWSEMIAFVRETPGIHALVVVLAVGSFWVGWRLADPVAGEIETSIAARLEGHVAPAAALEFFGNNWLVAITTAYGGVALVVPALASLLFNGVMMGSLSRLEVEPMELLAFVVPHGIFEIPAIFVASALGLWLGVVGWRTFRGRLDREEFADALERAFWVLVGVGILLAIAGFVEGFVSPYYYQFFL</sequence>
<feature type="transmembrane region" description="Helical" evidence="1">
    <location>
        <begin position="270"/>
        <end position="289"/>
    </location>
</feature>
<dbReference type="AlphaFoldDB" id="A0A3N6PKF8"/>
<dbReference type="Proteomes" id="UP000281431">
    <property type="component" value="Unassembled WGS sequence"/>
</dbReference>
<keyword evidence="1" id="KW-0472">Membrane</keyword>